<keyword evidence="1" id="KW-0732">Signal</keyword>
<dbReference type="EMBL" id="BSSV01000003">
    <property type="protein sequence ID" value="GLX85379.1"/>
    <property type="molecule type" value="Genomic_DNA"/>
</dbReference>
<sequence>MNKLISGSLLCLAGIGFITGTHAQTQEGVKVVGKASTMLVPDTFVVRFGFERKGRSASKLKQVVDSQASQLTRYAKSLGIDDKHIKSSQLTVNVRYPKPSERVRDVYMATPESKASIVKVDAQPEYGYEQDVEFTVSRSVEFRLIDLANYDKLLDNSVKLGATRIDPLQSFTSSNEEAYQALLTSAINNARTKAAALLGASGAKLGKVISIEEQSHYQARPKMMAAEAMTFHRSHAGTQGLTAEVSVTYAIEHD</sequence>
<organism evidence="2 3">
    <name type="scientific">Thalassotalea loyana</name>
    <dbReference type="NCBI Taxonomy" id="280483"/>
    <lineage>
        <taxon>Bacteria</taxon>
        <taxon>Pseudomonadati</taxon>
        <taxon>Pseudomonadota</taxon>
        <taxon>Gammaproteobacteria</taxon>
        <taxon>Alteromonadales</taxon>
        <taxon>Colwelliaceae</taxon>
        <taxon>Thalassotalea</taxon>
    </lineage>
</organism>
<feature type="chain" id="PRO_5047046540" description="DUF541 domain-containing protein" evidence="1">
    <location>
        <begin position="24"/>
        <end position="254"/>
    </location>
</feature>
<dbReference type="Proteomes" id="UP001157134">
    <property type="component" value="Unassembled WGS sequence"/>
</dbReference>
<dbReference type="Gene3D" id="3.30.110.170">
    <property type="entry name" value="Protein of unknown function (DUF541), domain 1"/>
    <property type="match status" value="1"/>
</dbReference>
<evidence type="ECO:0000313" key="2">
    <source>
        <dbReference type="EMBL" id="GLX85379.1"/>
    </source>
</evidence>
<evidence type="ECO:0000256" key="1">
    <source>
        <dbReference type="SAM" id="SignalP"/>
    </source>
</evidence>
<comment type="caution">
    <text evidence="2">The sequence shown here is derived from an EMBL/GenBank/DDBJ whole genome shotgun (WGS) entry which is preliminary data.</text>
</comment>
<evidence type="ECO:0000313" key="3">
    <source>
        <dbReference type="Proteomes" id="UP001157134"/>
    </source>
</evidence>
<name>A0ABQ6HBL2_9GAMM</name>
<evidence type="ECO:0008006" key="4">
    <source>
        <dbReference type="Google" id="ProtNLM"/>
    </source>
</evidence>
<dbReference type="PANTHER" id="PTHR34387:SF2">
    <property type="entry name" value="SLR1258 PROTEIN"/>
    <property type="match status" value="1"/>
</dbReference>
<dbReference type="RefSeq" id="WP_284297432.1">
    <property type="nucleotide sequence ID" value="NZ_BSSV01000003.1"/>
</dbReference>
<dbReference type="Pfam" id="PF04402">
    <property type="entry name" value="SIMPL"/>
    <property type="match status" value="1"/>
</dbReference>
<dbReference type="InterPro" id="IPR007497">
    <property type="entry name" value="SIMPL/DUF541"/>
</dbReference>
<gene>
    <name evidence="2" type="ORF">tloyanaT_16310</name>
</gene>
<keyword evidence="3" id="KW-1185">Reference proteome</keyword>
<protein>
    <recommendedName>
        <fullName evidence="4">DUF541 domain-containing protein</fullName>
    </recommendedName>
</protein>
<accession>A0ABQ6HBL2</accession>
<dbReference type="PANTHER" id="PTHR34387">
    <property type="entry name" value="SLR1258 PROTEIN"/>
    <property type="match status" value="1"/>
</dbReference>
<proteinExistence type="predicted"/>
<feature type="signal peptide" evidence="1">
    <location>
        <begin position="1"/>
        <end position="23"/>
    </location>
</feature>
<dbReference type="Gene3D" id="3.30.70.2970">
    <property type="entry name" value="Protein of unknown function (DUF541), domain 2"/>
    <property type="match status" value="1"/>
</dbReference>
<reference evidence="2 3" key="1">
    <citation type="submission" date="2023-03" db="EMBL/GenBank/DDBJ databases">
        <title>Thalassotalea loyana LMG 22536T draft genome sequence.</title>
        <authorList>
            <person name="Sawabe T."/>
        </authorList>
    </citation>
    <scope>NUCLEOTIDE SEQUENCE [LARGE SCALE GENOMIC DNA]</scope>
    <source>
        <strain evidence="2 3">LMG 22536</strain>
    </source>
</reference>
<dbReference type="InterPro" id="IPR052022">
    <property type="entry name" value="26kDa_periplasmic_antigen"/>
</dbReference>